<dbReference type="RefSeq" id="WP_072762678.1">
    <property type="nucleotide sequence ID" value="NZ_FQYX01000001.1"/>
</dbReference>
<gene>
    <name evidence="1" type="ORF">SAMN04487911_101103</name>
</gene>
<proteinExistence type="predicted"/>
<dbReference type="Gene3D" id="2.50.20.10">
    <property type="entry name" value="Lipoprotein localisation LolA/LolB/LppX"/>
    <property type="match status" value="1"/>
</dbReference>
<keyword evidence="2" id="KW-1185">Reference proteome</keyword>
<accession>A0A1M6A6F5</accession>
<evidence type="ECO:0008006" key="3">
    <source>
        <dbReference type="Google" id="ProtNLM"/>
    </source>
</evidence>
<protein>
    <recommendedName>
        <fullName evidence="3">Outer membrane lipoprotein-sorting protein</fullName>
    </recommendedName>
</protein>
<dbReference type="EMBL" id="FQYX01000001">
    <property type="protein sequence ID" value="SHI32078.1"/>
    <property type="molecule type" value="Genomic_DNA"/>
</dbReference>
<dbReference type="PROSITE" id="PS51257">
    <property type="entry name" value="PROKAR_LIPOPROTEIN"/>
    <property type="match status" value="1"/>
</dbReference>
<reference evidence="1 2" key="1">
    <citation type="submission" date="2016-11" db="EMBL/GenBank/DDBJ databases">
        <authorList>
            <person name="Jaros S."/>
            <person name="Januszkiewicz K."/>
            <person name="Wedrychowicz H."/>
        </authorList>
    </citation>
    <scope>NUCLEOTIDE SEQUENCE [LARGE SCALE GENOMIC DNA]</scope>
    <source>
        <strain evidence="1 2">CGMCC 1.8863</strain>
    </source>
</reference>
<sequence>MKNRIQKVQKWAVLYIFVIMAVSCKSTKISSDGTVDENMSAKAVIRNHYYSHLSFKTLSGRIKVDYSDGHGSQGVNVSIRMEKDKAIWLSAPLGVVKAFITPKRVSFYNKLDNEYFDGDFSYLSKLLGTDIDFEKIQSLLLGEALVDLRDDKYAVAIKEGNYELKPQKVADLLKTLFVVEPRNFKMASQLVAQPLKNRMLAIEYKNYQKISNWVLPNHILITAMEGDKTNKIDIQYRNMEFNRDLNFNYNIPNGYKQIVLK</sequence>
<dbReference type="STRING" id="558155.SAMN04487911_101103"/>
<organism evidence="1 2">
    <name type="scientific">Arenibacter nanhaiticus</name>
    <dbReference type="NCBI Taxonomy" id="558155"/>
    <lineage>
        <taxon>Bacteria</taxon>
        <taxon>Pseudomonadati</taxon>
        <taxon>Bacteroidota</taxon>
        <taxon>Flavobacteriia</taxon>
        <taxon>Flavobacteriales</taxon>
        <taxon>Flavobacteriaceae</taxon>
        <taxon>Arenibacter</taxon>
    </lineage>
</organism>
<dbReference type="Pfam" id="PF14125">
    <property type="entry name" value="DUF4292"/>
    <property type="match status" value="1"/>
</dbReference>
<dbReference type="OrthoDB" id="849114at2"/>
<dbReference type="InterPro" id="IPR025634">
    <property type="entry name" value="DUF4292"/>
</dbReference>
<evidence type="ECO:0000313" key="1">
    <source>
        <dbReference type="EMBL" id="SHI32078.1"/>
    </source>
</evidence>
<evidence type="ECO:0000313" key="2">
    <source>
        <dbReference type="Proteomes" id="UP000184231"/>
    </source>
</evidence>
<dbReference type="Proteomes" id="UP000184231">
    <property type="component" value="Unassembled WGS sequence"/>
</dbReference>
<name>A0A1M6A6F5_9FLAO</name>
<dbReference type="AlphaFoldDB" id="A0A1M6A6F5"/>